<dbReference type="AlphaFoldDB" id="A0A4R7ZBF9"/>
<organism evidence="2 3">
    <name type="scientific">Kribbella kalugense</name>
    <dbReference type="NCBI Taxonomy" id="2512221"/>
    <lineage>
        <taxon>Bacteria</taxon>
        <taxon>Bacillati</taxon>
        <taxon>Actinomycetota</taxon>
        <taxon>Actinomycetes</taxon>
        <taxon>Propionibacteriales</taxon>
        <taxon>Kribbellaceae</taxon>
        <taxon>Kribbella</taxon>
    </lineage>
</organism>
<feature type="domain" description="AB hydrolase-1" evidence="1">
    <location>
        <begin position="26"/>
        <end position="263"/>
    </location>
</feature>
<reference evidence="2 3" key="1">
    <citation type="submission" date="2019-03" db="EMBL/GenBank/DDBJ databases">
        <title>Genomic Encyclopedia of Type Strains, Phase III (KMG-III): the genomes of soil and plant-associated and newly described type strains.</title>
        <authorList>
            <person name="Whitman W."/>
        </authorList>
    </citation>
    <scope>NUCLEOTIDE SEQUENCE [LARGE SCALE GENOMIC DNA]</scope>
    <source>
        <strain evidence="2 3">VKM Ac-2570</strain>
    </source>
</reference>
<dbReference type="PANTHER" id="PTHR43194:SF2">
    <property type="entry name" value="PEROXISOMAL MEMBRANE PROTEIN LPX1"/>
    <property type="match status" value="1"/>
</dbReference>
<proteinExistence type="predicted"/>
<evidence type="ECO:0000313" key="2">
    <source>
        <dbReference type="EMBL" id="TDW14853.1"/>
    </source>
</evidence>
<gene>
    <name evidence="2" type="ORF">EV650_6331</name>
</gene>
<dbReference type="GO" id="GO:0003824">
    <property type="term" value="F:catalytic activity"/>
    <property type="evidence" value="ECO:0007669"/>
    <property type="project" value="UniProtKB-ARBA"/>
</dbReference>
<dbReference type="PANTHER" id="PTHR43194">
    <property type="entry name" value="HYDROLASE ALPHA/BETA FOLD FAMILY"/>
    <property type="match status" value="1"/>
</dbReference>
<dbReference type="Proteomes" id="UP000295447">
    <property type="component" value="Unassembled WGS sequence"/>
</dbReference>
<dbReference type="SUPFAM" id="SSF53474">
    <property type="entry name" value="alpha/beta-Hydrolases"/>
    <property type="match status" value="1"/>
</dbReference>
<evidence type="ECO:0000313" key="3">
    <source>
        <dbReference type="Proteomes" id="UP000295447"/>
    </source>
</evidence>
<name>A0A4R7ZBF9_9ACTN</name>
<comment type="caution">
    <text evidence="2">The sequence shown here is derived from an EMBL/GenBank/DDBJ whole genome shotgun (WGS) entry which is preliminary data.</text>
</comment>
<dbReference type="RefSeq" id="WP_134122790.1">
    <property type="nucleotide sequence ID" value="NZ_SODF01000003.1"/>
</dbReference>
<accession>A0A4R7ZBF9</accession>
<evidence type="ECO:0000259" key="1">
    <source>
        <dbReference type="Pfam" id="PF12697"/>
    </source>
</evidence>
<dbReference type="InterPro" id="IPR029058">
    <property type="entry name" value="AB_hydrolase_fold"/>
</dbReference>
<dbReference type="Gene3D" id="3.40.50.1820">
    <property type="entry name" value="alpha/beta hydrolase"/>
    <property type="match status" value="1"/>
</dbReference>
<sequence length="278" mass="29593">MYRKGSVVSADGTVIGYRQVGSGPGVILLHGSMLAAQNFMKLASALDTDFTVTVPDRRGRGLSGPYGPDFGIDREVEDLQALLKETGAAKVFGLSSGALIGLRTAMVTPAIDQLALYEPPLSINGSVPLEWGQRYRRELAAGRSGAALATVFKGLGVDPLFRAIPRFLLVPLLTLGMRFQSKANGDDVPIPDLIPTMTGDLRILEQLADTGKEYATVDADVLLLTGSRSPAYFGISLDELTAVLPHSTLRTLPKLDHSGPEDDGDPSTVGEVLRPFFA</sequence>
<dbReference type="InterPro" id="IPR050228">
    <property type="entry name" value="Carboxylesterase_BioH"/>
</dbReference>
<dbReference type="InterPro" id="IPR000073">
    <property type="entry name" value="AB_hydrolase_1"/>
</dbReference>
<dbReference type="OrthoDB" id="63519at2"/>
<dbReference type="Pfam" id="PF12697">
    <property type="entry name" value="Abhydrolase_6"/>
    <property type="match status" value="1"/>
</dbReference>
<dbReference type="EMBL" id="SODF01000003">
    <property type="protein sequence ID" value="TDW14853.1"/>
    <property type="molecule type" value="Genomic_DNA"/>
</dbReference>
<keyword evidence="3" id="KW-1185">Reference proteome</keyword>
<protein>
    <submittedName>
        <fullName evidence="2">Pimeloyl-ACP methyl ester carboxylesterase</fullName>
    </submittedName>
</protein>